<protein>
    <submittedName>
        <fullName evidence="2">Uncharacterized protein</fullName>
    </submittedName>
</protein>
<feature type="transmembrane region" description="Helical" evidence="1">
    <location>
        <begin position="21"/>
        <end position="44"/>
    </location>
</feature>
<name>A0A812BIQ6_ACAPH</name>
<accession>A0A812BIQ6</accession>
<keyword evidence="3" id="KW-1185">Reference proteome</keyword>
<evidence type="ECO:0000313" key="2">
    <source>
        <dbReference type="EMBL" id="CAE1237982.1"/>
    </source>
</evidence>
<reference evidence="2" key="1">
    <citation type="submission" date="2021-01" db="EMBL/GenBank/DDBJ databases">
        <authorList>
            <person name="Li R."/>
            <person name="Bekaert M."/>
        </authorList>
    </citation>
    <scope>NUCLEOTIDE SEQUENCE</scope>
    <source>
        <strain evidence="2">Farmed</strain>
    </source>
</reference>
<sequence length="336" mass="38897">MLLHDFLKLYLYFLITNRYHLFFFLFSSSFILLSFSHFILFLFYLLSLSIYSITISFFFFLQFSFFRLFTILFFSFSNVFLSLTKIFPSYFLLPLTSVSFFSYFCRSNNLFSLNHFITAFVFHAALDWLCTDLTTKILSIWQNAHICPRPTDKPLTKHFPTGLDLPGAVLHLTASPIGGLHHFHPAYRVNKYVLPSSCISVPYCLACLHGADKNANKPTFQHSQFVEEALPGQCQFLTASAAFHIALLTPTPASISLLLQLIRLSYKRLFFSTSFSRSSLSSIPFICVHSFPFLLSLFSFLLFLFLLSLITFTSWAIFSFFFNFSPFFRIFKVIIL</sequence>
<keyword evidence="1" id="KW-1133">Transmembrane helix</keyword>
<gene>
    <name evidence="2" type="ORF">SPHA_21012</name>
</gene>
<feature type="transmembrane region" description="Helical" evidence="1">
    <location>
        <begin position="86"/>
        <end position="104"/>
    </location>
</feature>
<keyword evidence="1" id="KW-0812">Transmembrane</keyword>
<dbReference type="EMBL" id="CAHIKZ030000774">
    <property type="protein sequence ID" value="CAE1237982.1"/>
    <property type="molecule type" value="Genomic_DNA"/>
</dbReference>
<comment type="caution">
    <text evidence="2">The sequence shown here is derived from an EMBL/GenBank/DDBJ whole genome shotgun (WGS) entry which is preliminary data.</text>
</comment>
<proteinExistence type="predicted"/>
<keyword evidence="1" id="KW-0472">Membrane</keyword>
<organism evidence="2 3">
    <name type="scientific">Acanthosepion pharaonis</name>
    <name type="common">Pharaoh cuttlefish</name>
    <name type="synonym">Sepia pharaonis</name>
    <dbReference type="NCBI Taxonomy" id="158019"/>
    <lineage>
        <taxon>Eukaryota</taxon>
        <taxon>Metazoa</taxon>
        <taxon>Spiralia</taxon>
        <taxon>Lophotrochozoa</taxon>
        <taxon>Mollusca</taxon>
        <taxon>Cephalopoda</taxon>
        <taxon>Coleoidea</taxon>
        <taxon>Decapodiformes</taxon>
        <taxon>Sepiida</taxon>
        <taxon>Sepiina</taxon>
        <taxon>Sepiidae</taxon>
        <taxon>Acanthosepion</taxon>
    </lineage>
</organism>
<feature type="transmembrane region" description="Helical" evidence="1">
    <location>
        <begin position="241"/>
        <end position="262"/>
    </location>
</feature>
<feature type="transmembrane region" description="Helical" evidence="1">
    <location>
        <begin position="50"/>
        <end position="74"/>
    </location>
</feature>
<dbReference type="Proteomes" id="UP000597762">
    <property type="component" value="Unassembled WGS sequence"/>
</dbReference>
<evidence type="ECO:0000256" key="1">
    <source>
        <dbReference type="SAM" id="Phobius"/>
    </source>
</evidence>
<evidence type="ECO:0000313" key="3">
    <source>
        <dbReference type="Proteomes" id="UP000597762"/>
    </source>
</evidence>
<dbReference type="AlphaFoldDB" id="A0A812BIQ6"/>